<organism evidence="9 10">
    <name type="scientific">Maridesulfovibrio ferrireducens</name>
    <dbReference type="NCBI Taxonomy" id="246191"/>
    <lineage>
        <taxon>Bacteria</taxon>
        <taxon>Pseudomonadati</taxon>
        <taxon>Thermodesulfobacteriota</taxon>
        <taxon>Desulfovibrionia</taxon>
        <taxon>Desulfovibrionales</taxon>
        <taxon>Desulfovibrionaceae</taxon>
        <taxon>Maridesulfovibrio</taxon>
    </lineage>
</organism>
<feature type="domain" description="HTH marR-type" evidence="8">
    <location>
        <begin position="4"/>
        <end position="136"/>
    </location>
</feature>
<evidence type="ECO:0000313" key="10">
    <source>
        <dbReference type="Proteomes" id="UP000199053"/>
    </source>
</evidence>
<evidence type="ECO:0000256" key="1">
    <source>
        <dbReference type="ARBA" id="ARBA00004496"/>
    </source>
</evidence>
<dbReference type="GO" id="GO:0003700">
    <property type="term" value="F:DNA-binding transcription factor activity"/>
    <property type="evidence" value="ECO:0007669"/>
    <property type="project" value="InterPro"/>
</dbReference>
<dbReference type="InterPro" id="IPR036388">
    <property type="entry name" value="WH-like_DNA-bd_sf"/>
</dbReference>
<dbReference type="SMART" id="SM00347">
    <property type="entry name" value="HTH_MARR"/>
    <property type="match status" value="1"/>
</dbReference>
<dbReference type="InterPro" id="IPR036390">
    <property type="entry name" value="WH_DNA-bd_sf"/>
</dbReference>
<evidence type="ECO:0000313" key="9">
    <source>
        <dbReference type="EMBL" id="SDK95144.1"/>
    </source>
</evidence>
<dbReference type="SUPFAM" id="SSF46785">
    <property type="entry name" value="Winged helix' DNA-binding domain"/>
    <property type="match status" value="1"/>
</dbReference>
<keyword evidence="4" id="KW-0804">Transcription</keyword>
<keyword evidence="2" id="KW-0805">Transcription regulation</keyword>
<reference evidence="10" key="1">
    <citation type="submission" date="2016-10" db="EMBL/GenBank/DDBJ databases">
        <authorList>
            <person name="Varghese N."/>
            <person name="Submissions S."/>
        </authorList>
    </citation>
    <scope>NUCLEOTIDE SEQUENCE [LARGE SCALE GENOMIC DNA]</scope>
    <source>
        <strain evidence="10">DSM 16995</strain>
    </source>
</reference>
<dbReference type="OrthoDB" id="5465167at2"/>
<dbReference type="PANTHER" id="PTHR42756:SF1">
    <property type="entry name" value="TRANSCRIPTIONAL REPRESSOR OF EMRAB OPERON"/>
    <property type="match status" value="1"/>
</dbReference>
<keyword evidence="10" id="KW-1185">Reference proteome</keyword>
<dbReference type="Pfam" id="PF22381">
    <property type="entry name" value="Staph_reg_Sar_Rot"/>
    <property type="match status" value="1"/>
</dbReference>
<dbReference type="Gene3D" id="1.10.10.10">
    <property type="entry name" value="Winged helix-like DNA-binding domain superfamily/Winged helix DNA-binding domain"/>
    <property type="match status" value="1"/>
</dbReference>
<comment type="similarity">
    <text evidence="5">Belongs to the SarZ family.</text>
</comment>
<dbReference type="Proteomes" id="UP000199053">
    <property type="component" value="Unassembled WGS sequence"/>
</dbReference>
<comment type="subcellular location">
    <subcellularLocation>
        <location evidence="1">Cytoplasm</location>
    </subcellularLocation>
</comment>
<evidence type="ECO:0000256" key="5">
    <source>
        <dbReference type="ARBA" id="ARBA00046337"/>
    </source>
</evidence>
<name>A0A1G9G3A4_9BACT</name>
<protein>
    <recommendedName>
        <fullName evidence="6">HTH-type transcriptional regulator SarZ</fullName>
    </recommendedName>
    <alternativeName>
        <fullName evidence="7">Staphylococcal accessory regulator Z</fullName>
    </alternativeName>
</protein>
<gene>
    <name evidence="9" type="ORF">SAMN05660337_1816</name>
</gene>
<dbReference type="GO" id="GO:0003677">
    <property type="term" value="F:DNA binding"/>
    <property type="evidence" value="ECO:0007669"/>
    <property type="project" value="UniProtKB-KW"/>
</dbReference>
<sequence>MSTSNQMVMELLRLGTYLQREGARISREFELTQQQFVILVVIKNQGPISQKEILSDLLYEKSNVSKSITRLTSLGMVKTSKEKKDSRVVMCEVTDKGRDVVKKCMKTMKTWNEKWLEQISDTDLKQMVKTLSSIGAMK</sequence>
<keyword evidence="3 9" id="KW-0238">DNA-binding</keyword>
<dbReference type="PANTHER" id="PTHR42756">
    <property type="entry name" value="TRANSCRIPTIONAL REGULATOR, MARR"/>
    <property type="match status" value="1"/>
</dbReference>
<accession>A0A1G9G3A4</accession>
<evidence type="ECO:0000256" key="7">
    <source>
        <dbReference type="ARBA" id="ARBA00047207"/>
    </source>
</evidence>
<dbReference type="InterPro" id="IPR055166">
    <property type="entry name" value="Transc_reg_Sar_Rot_HTH"/>
</dbReference>
<dbReference type="PROSITE" id="PS50995">
    <property type="entry name" value="HTH_MARR_2"/>
    <property type="match status" value="1"/>
</dbReference>
<proteinExistence type="inferred from homology"/>
<evidence type="ECO:0000259" key="8">
    <source>
        <dbReference type="PROSITE" id="PS50995"/>
    </source>
</evidence>
<evidence type="ECO:0000256" key="6">
    <source>
        <dbReference type="ARBA" id="ARBA00047188"/>
    </source>
</evidence>
<dbReference type="STRING" id="246191.SAMN05660337_1816"/>
<dbReference type="RefSeq" id="WP_092160248.1">
    <property type="nucleotide sequence ID" value="NZ_FNGA01000002.1"/>
</dbReference>
<evidence type="ECO:0000256" key="2">
    <source>
        <dbReference type="ARBA" id="ARBA00023015"/>
    </source>
</evidence>
<dbReference type="InterPro" id="IPR000835">
    <property type="entry name" value="HTH_MarR-typ"/>
</dbReference>
<evidence type="ECO:0000256" key="3">
    <source>
        <dbReference type="ARBA" id="ARBA00023125"/>
    </source>
</evidence>
<evidence type="ECO:0000256" key="4">
    <source>
        <dbReference type="ARBA" id="ARBA00023163"/>
    </source>
</evidence>
<dbReference type="AlphaFoldDB" id="A0A1G9G3A4"/>
<dbReference type="EMBL" id="FNGA01000002">
    <property type="protein sequence ID" value="SDK95144.1"/>
    <property type="molecule type" value="Genomic_DNA"/>
</dbReference>